<dbReference type="Gene3D" id="2.40.50.140">
    <property type="entry name" value="Nucleic acid-binding proteins"/>
    <property type="match status" value="1"/>
</dbReference>
<reference evidence="4 5" key="1">
    <citation type="submission" date="2021-03" db="EMBL/GenBank/DDBJ databases">
        <authorList>
            <person name="King G.J."/>
            <person name="Bancroft I."/>
            <person name="Baten A."/>
            <person name="Bloomfield J."/>
            <person name="Borpatragohain P."/>
            <person name="He Z."/>
            <person name="Irish N."/>
            <person name="Irwin J."/>
            <person name="Liu K."/>
            <person name="Mauleon R.P."/>
            <person name="Moore J."/>
            <person name="Morris R."/>
            <person name="Ostergaard L."/>
            <person name="Wang B."/>
            <person name="Wells R."/>
        </authorList>
    </citation>
    <scope>NUCLEOTIDE SEQUENCE [LARGE SCALE GENOMIC DNA]</scope>
    <source>
        <strain evidence="4">R-o-18</strain>
        <tissue evidence="4">Leaf</tissue>
    </source>
</reference>
<organism evidence="4 5">
    <name type="scientific">Brassica rapa subsp. trilocularis</name>
    <dbReference type="NCBI Taxonomy" id="1813537"/>
    <lineage>
        <taxon>Eukaryota</taxon>
        <taxon>Viridiplantae</taxon>
        <taxon>Streptophyta</taxon>
        <taxon>Embryophyta</taxon>
        <taxon>Tracheophyta</taxon>
        <taxon>Spermatophyta</taxon>
        <taxon>Magnoliopsida</taxon>
        <taxon>eudicotyledons</taxon>
        <taxon>Gunneridae</taxon>
        <taxon>Pentapetalae</taxon>
        <taxon>rosids</taxon>
        <taxon>malvids</taxon>
        <taxon>Brassicales</taxon>
        <taxon>Brassicaceae</taxon>
        <taxon>Brassiceae</taxon>
        <taxon>Brassica</taxon>
    </lineage>
</organism>
<evidence type="ECO:0000256" key="2">
    <source>
        <dbReference type="SAM" id="SignalP"/>
    </source>
</evidence>
<accession>A0ABQ7LGD1</accession>
<sequence length="398" mass="43369">MSINLLMTLLGTTFLLLVASSQALKLSLGDPCTVADYPKLCRRTIKGQTNVNAATDMAIKELMKRTMQAKDMAKKEPKGDGGVAVCLSTFGSAFDNLDKALKNIQGNDGFSLNINLSAALTDYDTCSDAMKETGEVSVSVVYKSAGVLYKMADNCLALSTLLRNIFKDGFVLVHSAFDGLRLSRSAQFVVGRLLCFWDSKNIKKQGEFVGITLQLLYEKIDEADFICKGRVVEVMQQNGWSFVSCTGCSTKLDKFGTSLRCTRCINPNIIGVIKYRVELLVDDGNDNATFVVFGREMLKLTKQEAAGLTLAEMNGGGDVELPQCLKDLAGKDFIFQIRVTPFNFTPSHHTFKTNEDQFLQVEGGEPSASASVKATGEGNEPNPPACGVKESGRKRPHE</sequence>
<proteinExistence type="predicted"/>
<keyword evidence="2" id="KW-0732">Signal</keyword>
<comment type="caution">
    <text evidence="4">The sequence shown here is derived from an EMBL/GenBank/DDBJ whole genome shotgun (WGS) entry which is preliminary data.</text>
</comment>
<evidence type="ECO:0000259" key="3">
    <source>
        <dbReference type="SMART" id="SM00856"/>
    </source>
</evidence>
<dbReference type="NCBIfam" id="TIGR01614">
    <property type="entry name" value="PME_inhib"/>
    <property type="match status" value="1"/>
</dbReference>
<dbReference type="CDD" id="cd15800">
    <property type="entry name" value="PMEI-like_2"/>
    <property type="match status" value="1"/>
</dbReference>
<feature type="region of interest" description="Disordered" evidence="1">
    <location>
        <begin position="362"/>
        <end position="398"/>
    </location>
</feature>
<evidence type="ECO:0000256" key="1">
    <source>
        <dbReference type="SAM" id="MobiDB-lite"/>
    </source>
</evidence>
<dbReference type="SUPFAM" id="SSF50249">
    <property type="entry name" value="Nucleic acid-binding proteins"/>
    <property type="match status" value="1"/>
</dbReference>
<feature type="domain" description="Pectinesterase inhibitor" evidence="3">
    <location>
        <begin position="23"/>
        <end position="158"/>
    </location>
</feature>
<name>A0ABQ7LGD1_BRACM</name>
<dbReference type="EMBL" id="JADBGQ010000008">
    <property type="protein sequence ID" value="KAG5385612.1"/>
    <property type="molecule type" value="Genomic_DNA"/>
</dbReference>
<dbReference type="Proteomes" id="UP000823674">
    <property type="component" value="Chromosome A09"/>
</dbReference>
<evidence type="ECO:0000313" key="5">
    <source>
        <dbReference type="Proteomes" id="UP000823674"/>
    </source>
</evidence>
<dbReference type="SMART" id="SM00856">
    <property type="entry name" value="PMEI"/>
    <property type="match status" value="1"/>
</dbReference>
<keyword evidence="5" id="KW-1185">Reference proteome</keyword>
<feature type="chain" id="PRO_5046574743" description="Pectinesterase inhibitor domain-containing protein" evidence="2">
    <location>
        <begin position="24"/>
        <end position="398"/>
    </location>
</feature>
<dbReference type="SUPFAM" id="SSF101148">
    <property type="entry name" value="Plant invertase/pectin methylesterase inhibitor"/>
    <property type="match status" value="1"/>
</dbReference>
<protein>
    <recommendedName>
        <fullName evidence="3">Pectinesterase inhibitor domain-containing protein</fullName>
    </recommendedName>
</protein>
<dbReference type="InterPro" id="IPR012340">
    <property type="entry name" value="NA-bd_OB-fold"/>
</dbReference>
<evidence type="ECO:0000313" key="4">
    <source>
        <dbReference type="EMBL" id="KAG5385612.1"/>
    </source>
</evidence>
<dbReference type="PANTHER" id="PTHR47165:SF4">
    <property type="entry name" value="OS03G0429900 PROTEIN"/>
    <property type="match status" value="1"/>
</dbReference>
<dbReference type="InterPro" id="IPR006501">
    <property type="entry name" value="Pectinesterase_inhib_dom"/>
</dbReference>
<dbReference type="InterPro" id="IPR035513">
    <property type="entry name" value="Invertase/methylesterase_inhib"/>
</dbReference>
<gene>
    <name evidence="4" type="primary">A09p053210.1_BraROA</name>
    <name evidence="4" type="ORF">IGI04_037082</name>
</gene>
<dbReference type="Pfam" id="PF04043">
    <property type="entry name" value="PMEI"/>
    <property type="match status" value="1"/>
</dbReference>
<dbReference type="PANTHER" id="PTHR47165">
    <property type="entry name" value="OS03G0429900 PROTEIN"/>
    <property type="match status" value="1"/>
</dbReference>
<feature type="signal peptide" evidence="2">
    <location>
        <begin position="1"/>
        <end position="23"/>
    </location>
</feature>
<dbReference type="Gene3D" id="1.20.140.40">
    <property type="entry name" value="Invertase/pectin methylesterase inhibitor family protein"/>
    <property type="match status" value="1"/>
</dbReference>